<keyword evidence="2" id="KW-1185">Reference proteome</keyword>
<reference evidence="1" key="1">
    <citation type="submission" date="2021-06" db="EMBL/GenBank/DDBJ databases">
        <authorList>
            <person name="Kallberg Y."/>
            <person name="Tangrot J."/>
            <person name="Rosling A."/>
        </authorList>
    </citation>
    <scope>NUCLEOTIDE SEQUENCE</scope>
    <source>
        <strain evidence="1">MA453B</strain>
    </source>
</reference>
<organism evidence="1 2">
    <name type="scientific">Dentiscutata erythropus</name>
    <dbReference type="NCBI Taxonomy" id="1348616"/>
    <lineage>
        <taxon>Eukaryota</taxon>
        <taxon>Fungi</taxon>
        <taxon>Fungi incertae sedis</taxon>
        <taxon>Mucoromycota</taxon>
        <taxon>Glomeromycotina</taxon>
        <taxon>Glomeromycetes</taxon>
        <taxon>Diversisporales</taxon>
        <taxon>Gigasporaceae</taxon>
        <taxon>Dentiscutata</taxon>
    </lineage>
</organism>
<evidence type="ECO:0000313" key="2">
    <source>
        <dbReference type="Proteomes" id="UP000789405"/>
    </source>
</evidence>
<proteinExistence type="predicted"/>
<evidence type="ECO:0000313" key="1">
    <source>
        <dbReference type="EMBL" id="CAG8516299.1"/>
    </source>
</evidence>
<name>A0A9N9A4B3_9GLOM</name>
<dbReference type="Proteomes" id="UP000789405">
    <property type="component" value="Unassembled WGS sequence"/>
</dbReference>
<sequence length="50" mass="5795">MMCKTFVEAFSKHNHIRLKGPSPYKITHRYSTTINIQVSPNDDNMSIKTL</sequence>
<gene>
    <name evidence="1" type="ORF">DERYTH_LOCUS3641</name>
</gene>
<accession>A0A9N9A4B3</accession>
<comment type="caution">
    <text evidence="1">The sequence shown here is derived from an EMBL/GenBank/DDBJ whole genome shotgun (WGS) entry which is preliminary data.</text>
</comment>
<dbReference type="AlphaFoldDB" id="A0A9N9A4B3"/>
<dbReference type="EMBL" id="CAJVPY010001309">
    <property type="protein sequence ID" value="CAG8516299.1"/>
    <property type="molecule type" value="Genomic_DNA"/>
</dbReference>
<protein>
    <submittedName>
        <fullName evidence="1">16258_t:CDS:1</fullName>
    </submittedName>
</protein>